<accession>A0A418AY90</accession>
<reference evidence="3 4" key="1">
    <citation type="submission" date="2018-08" db="EMBL/GenBank/DDBJ databases">
        <title>Aphanomyces genome sequencing and annotation.</title>
        <authorList>
            <person name="Minardi D."/>
            <person name="Oidtmann B."/>
            <person name="Van Der Giezen M."/>
            <person name="Studholme D.J."/>
        </authorList>
    </citation>
    <scope>NUCLEOTIDE SEQUENCE [LARGE SCALE GENOMIC DNA]</scope>
    <source>
        <strain evidence="3 4">NJM0002</strain>
    </source>
</reference>
<evidence type="ECO:0008006" key="5">
    <source>
        <dbReference type="Google" id="ProtNLM"/>
    </source>
</evidence>
<dbReference type="Proteomes" id="UP000285060">
    <property type="component" value="Unassembled WGS sequence"/>
</dbReference>
<dbReference type="EMBL" id="QUSY01000303">
    <property type="protein sequence ID" value="RHY30548.1"/>
    <property type="molecule type" value="Genomic_DNA"/>
</dbReference>
<evidence type="ECO:0000256" key="1">
    <source>
        <dbReference type="SAM" id="MobiDB-lite"/>
    </source>
</evidence>
<feature type="region of interest" description="Disordered" evidence="1">
    <location>
        <begin position="166"/>
        <end position="199"/>
    </location>
</feature>
<dbReference type="AlphaFoldDB" id="A0A418AY90"/>
<protein>
    <recommendedName>
        <fullName evidence="5">PH domain-containing protein</fullName>
    </recommendedName>
</protein>
<sequence>MQCDSYNSTVRVPMGRGRSRHALTIVALSLALHGAGSTKALFRRLQSSKHLPPLNFADQPSFVGIATTLSTSAEQNPRQLDSDTIHSVVAPNASVTMTLDFTDGYGTSFECTSVCHFISFSFALAIGLCLILILVVPVSTTNYVKSSSRKRTSKRRLDSAADDLPYQAASHTHPQAIHSRDQRAAGHADMDDSDKNHIDPSDASRYDFIASLSTSPNDAQPLMKAVRTASMVSPRSQRVGAKMATSSPSAIAYATPNYQQLPKVPVPQPPDTSYENLRDEEIQEAEYIEFVRLLGSDGIVMKRIKTKSRGVKIAKWRIRVTPDMMTLLLSKHEGLQVLKKTESVHVKDIVGMTTGTLEAGGAAYMSLLQVDNTSLDFQADNEAMHQKVYHGFGMLLREHDRAKRQYAA</sequence>
<comment type="caution">
    <text evidence="3">The sequence shown here is derived from an EMBL/GenBank/DDBJ whole genome shotgun (WGS) entry which is preliminary data.</text>
</comment>
<keyword evidence="2" id="KW-0472">Membrane</keyword>
<evidence type="ECO:0000313" key="4">
    <source>
        <dbReference type="Proteomes" id="UP000285060"/>
    </source>
</evidence>
<feature type="transmembrane region" description="Helical" evidence="2">
    <location>
        <begin position="117"/>
        <end position="144"/>
    </location>
</feature>
<proteinExistence type="predicted"/>
<gene>
    <name evidence="3" type="ORF">DYB32_004230</name>
</gene>
<feature type="compositionally biased region" description="Basic and acidic residues" evidence="1">
    <location>
        <begin position="178"/>
        <end position="199"/>
    </location>
</feature>
<keyword evidence="4" id="KW-1185">Reference proteome</keyword>
<evidence type="ECO:0000313" key="3">
    <source>
        <dbReference type="EMBL" id="RHY30548.1"/>
    </source>
</evidence>
<name>A0A418AY90_9STRA</name>
<organism evidence="3 4">
    <name type="scientific">Aphanomyces invadans</name>
    <dbReference type="NCBI Taxonomy" id="157072"/>
    <lineage>
        <taxon>Eukaryota</taxon>
        <taxon>Sar</taxon>
        <taxon>Stramenopiles</taxon>
        <taxon>Oomycota</taxon>
        <taxon>Saprolegniomycetes</taxon>
        <taxon>Saprolegniales</taxon>
        <taxon>Verrucalvaceae</taxon>
        <taxon>Aphanomyces</taxon>
    </lineage>
</organism>
<evidence type="ECO:0000256" key="2">
    <source>
        <dbReference type="SAM" id="Phobius"/>
    </source>
</evidence>
<keyword evidence="2" id="KW-1133">Transmembrane helix</keyword>
<keyword evidence="2" id="KW-0812">Transmembrane</keyword>